<dbReference type="Proteomes" id="UP000276133">
    <property type="component" value="Unassembled WGS sequence"/>
</dbReference>
<name>A0A3M7QH58_BRAPC</name>
<accession>A0A3M7QH58</accession>
<dbReference type="AlphaFoldDB" id="A0A3M7QH58"/>
<comment type="caution">
    <text evidence="1">The sequence shown here is derived from an EMBL/GenBank/DDBJ whole genome shotgun (WGS) entry which is preliminary data.</text>
</comment>
<evidence type="ECO:0000313" key="2">
    <source>
        <dbReference type="Proteomes" id="UP000276133"/>
    </source>
</evidence>
<reference evidence="1 2" key="1">
    <citation type="journal article" date="2018" name="Sci. Rep.">
        <title>Genomic signatures of local adaptation to the degree of environmental predictability in rotifers.</title>
        <authorList>
            <person name="Franch-Gras L."/>
            <person name="Hahn C."/>
            <person name="Garcia-Roger E.M."/>
            <person name="Carmona M.J."/>
            <person name="Serra M."/>
            <person name="Gomez A."/>
        </authorList>
    </citation>
    <scope>NUCLEOTIDE SEQUENCE [LARGE SCALE GENOMIC DNA]</scope>
    <source>
        <strain evidence="1">HYR1</strain>
    </source>
</reference>
<proteinExistence type="predicted"/>
<protein>
    <submittedName>
        <fullName evidence="1">Uncharacterized protein</fullName>
    </submittedName>
</protein>
<sequence>MGSGISTLSELWTQAYQWLQRKQPVIRIKLSGIDHHYFGFKANPKALNTFVTIILLHFLKI</sequence>
<dbReference type="EMBL" id="REGN01006151">
    <property type="protein sequence ID" value="RNA10619.1"/>
    <property type="molecule type" value="Genomic_DNA"/>
</dbReference>
<evidence type="ECO:0000313" key="1">
    <source>
        <dbReference type="EMBL" id="RNA10619.1"/>
    </source>
</evidence>
<gene>
    <name evidence="1" type="ORF">BpHYR1_017992</name>
</gene>
<keyword evidence="2" id="KW-1185">Reference proteome</keyword>
<organism evidence="1 2">
    <name type="scientific">Brachionus plicatilis</name>
    <name type="common">Marine rotifer</name>
    <name type="synonym">Brachionus muelleri</name>
    <dbReference type="NCBI Taxonomy" id="10195"/>
    <lineage>
        <taxon>Eukaryota</taxon>
        <taxon>Metazoa</taxon>
        <taxon>Spiralia</taxon>
        <taxon>Gnathifera</taxon>
        <taxon>Rotifera</taxon>
        <taxon>Eurotatoria</taxon>
        <taxon>Monogononta</taxon>
        <taxon>Pseudotrocha</taxon>
        <taxon>Ploima</taxon>
        <taxon>Brachionidae</taxon>
        <taxon>Brachionus</taxon>
    </lineage>
</organism>